<comment type="subcellular location">
    <subcellularLocation>
        <location evidence="1">Cell outer membrane</location>
    </subcellularLocation>
</comment>
<evidence type="ECO:0000256" key="3">
    <source>
        <dbReference type="ARBA" id="ARBA00022692"/>
    </source>
</evidence>
<dbReference type="Proteomes" id="UP000306825">
    <property type="component" value="Chromosome"/>
</dbReference>
<evidence type="ECO:0000256" key="1">
    <source>
        <dbReference type="ARBA" id="ARBA00004442"/>
    </source>
</evidence>
<keyword evidence="2" id="KW-1134">Transmembrane beta strand</keyword>
<reference evidence="7 8" key="1">
    <citation type="submission" date="2019-05" db="EMBL/GenBank/DDBJ databases">
        <title>A comparative analysis of the Nautiliaceae.</title>
        <authorList>
            <person name="Grosche A."/>
            <person name="Smedile F."/>
            <person name="Vetriani C."/>
        </authorList>
    </citation>
    <scope>NUCLEOTIDE SEQUENCE [LARGE SCALE GENOMIC DNA]</scope>
    <source>
        <strain evidence="7 8">TB-2</strain>
    </source>
</reference>
<feature type="coiled-coil region" evidence="6">
    <location>
        <begin position="180"/>
        <end position="207"/>
    </location>
</feature>
<dbReference type="InterPro" id="IPR051906">
    <property type="entry name" value="TolC-like"/>
</dbReference>
<dbReference type="PANTHER" id="PTHR30026">
    <property type="entry name" value="OUTER MEMBRANE PROTEIN TOLC"/>
    <property type="match status" value="1"/>
</dbReference>
<keyword evidence="6" id="KW-0175">Coiled coil</keyword>
<protein>
    <submittedName>
        <fullName evidence="7">TolC family protein</fullName>
    </submittedName>
</protein>
<keyword evidence="8" id="KW-1185">Reference proteome</keyword>
<keyword evidence="3" id="KW-0812">Transmembrane</keyword>
<dbReference type="PANTHER" id="PTHR30026:SF20">
    <property type="entry name" value="OUTER MEMBRANE PROTEIN TOLC"/>
    <property type="match status" value="1"/>
</dbReference>
<evidence type="ECO:0000313" key="7">
    <source>
        <dbReference type="EMBL" id="QCT94088.1"/>
    </source>
</evidence>
<evidence type="ECO:0000256" key="5">
    <source>
        <dbReference type="ARBA" id="ARBA00023237"/>
    </source>
</evidence>
<gene>
    <name evidence="7" type="ORF">FE773_02525</name>
</gene>
<evidence type="ECO:0000313" key="8">
    <source>
        <dbReference type="Proteomes" id="UP000306825"/>
    </source>
</evidence>
<dbReference type="RefSeq" id="WP_138322990.1">
    <property type="nucleotide sequence ID" value="NZ_CP040463.1"/>
</dbReference>
<keyword evidence="5" id="KW-0998">Cell outer membrane</keyword>
<proteinExistence type="predicted"/>
<accession>A0ABX5V794</accession>
<dbReference type="EMBL" id="CP040463">
    <property type="protein sequence ID" value="QCT94088.1"/>
    <property type="molecule type" value="Genomic_DNA"/>
</dbReference>
<dbReference type="SUPFAM" id="SSF56954">
    <property type="entry name" value="Outer membrane efflux proteins (OEP)"/>
    <property type="match status" value="1"/>
</dbReference>
<dbReference type="Gene3D" id="1.20.1600.10">
    <property type="entry name" value="Outer membrane efflux proteins (OEP)"/>
    <property type="match status" value="1"/>
</dbReference>
<sequence length="414" mass="47731">MKFLIICIAIFLNAYTINELLNKVKTIEDTKLDEIFVKNIKENKKEINSALYPKINIFTSYEHFTIPTSIIPLPPTEVNPKEALPFSQNVLKLGFNISFPIFVKEVYENKKKMDYLIKSAKITSKINLLKREVLLINLISKLNYQYRLKSALLKKQDSIKKTIKSIEVGVKNGVIAEFKLIRLKDSLNSLDIEIENLLINIDNTKSEIYKLTKVYLNKEIEINSFLPKKRDFLLLKALKENILASKQDIKAKKSKLYPTISLNAKGYRAFAKAYNNDEDIAKNYASIGMYLNLTLSKKTFSEIEKSKLNFIKSNLEYEKNLKDLKAKEVYYKNALSKINKAIKLAINSINLKQKLLESARIAFSLNRMSVDEYLGYEDELVKAKANLFNLKATKNMLIANLAFIYGENLKKVFK</sequence>
<keyword evidence="4" id="KW-0472">Membrane</keyword>
<organism evidence="7 8">
    <name type="scientific">Caminibacter mediatlanticus TB-2</name>
    <dbReference type="NCBI Taxonomy" id="391592"/>
    <lineage>
        <taxon>Bacteria</taxon>
        <taxon>Pseudomonadati</taxon>
        <taxon>Campylobacterota</taxon>
        <taxon>Epsilonproteobacteria</taxon>
        <taxon>Nautiliales</taxon>
        <taxon>Nautiliaceae</taxon>
        <taxon>Caminibacter</taxon>
    </lineage>
</organism>
<evidence type="ECO:0000256" key="2">
    <source>
        <dbReference type="ARBA" id="ARBA00022452"/>
    </source>
</evidence>
<evidence type="ECO:0000256" key="4">
    <source>
        <dbReference type="ARBA" id="ARBA00023136"/>
    </source>
</evidence>
<name>A0ABX5V794_9BACT</name>
<evidence type="ECO:0000256" key="6">
    <source>
        <dbReference type="SAM" id="Coils"/>
    </source>
</evidence>